<feature type="transmembrane region" description="Helical" evidence="1">
    <location>
        <begin position="131"/>
        <end position="150"/>
    </location>
</feature>
<evidence type="ECO:0000313" key="2">
    <source>
        <dbReference type="EMBL" id="MSU88630.1"/>
    </source>
</evidence>
<keyword evidence="1" id="KW-1133">Transmembrane helix</keyword>
<dbReference type="EMBL" id="WIND01000002">
    <property type="protein sequence ID" value="MSU88630.1"/>
    <property type="molecule type" value="Genomic_DNA"/>
</dbReference>
<feature type="transmembrane region" description="Helical" evidence="1">
    <location>
        <begin position="13"/>
        <end position="36"/>
    </location>
</feature>
<evidence type="ECO:0000256" key="1">
    <source>
        <dbReference type="SAM" id="Phobius"/>
    </source>
</evidence>
<dbReference type="Proteomes" id="UP000474957">
    <property type="component" value="Unassembled WGS sequence"/>
</dbReference>
<sequence length="254" mass="28219">MDRAPTPKSTLRLFLKLAGWIALIPLLIAAVTGGIAMSEGRKAARLAGDGAVAVATITDKRITVTTDSDGDETTRYHLDFAFAAERRDFRMSTTVGRGFYNRLQVGETTALRYWRPDPAVNEIEPGATTRTVWVTKIASALALAAGLFWIQRCWRRARRALRVRDRGVRRRATVIGHLDTGVSVNKVRQYRLLWRDETGAQGRSWHLPRKRLHDWPEGAELTVYADPAGRLPAVWDRDVGAARAAAAHGAVRRG</sequence>
<reference evidence="2 3" key="1">
    <citation type="submission" date="2019-10" db="EMBL/GenBank/DDBJ databases">
        <title>Cognatihalovulum marinum gen. nov. sp. nov., a new member of the family Rhodobacteraceae isolated from deep seawater of the Northwest Indian Ocean.</title>
        <authorList>
            <person name="Ruan C."/>
            <person name="Wang J."/>
            <person name="Zheng X."/>
            <person name="Song L."/>
            <person name="Zhu Y."/>
            <person name="Huang Y."/>
            <person name="Lu Z."/>
            <person name="Du W."/>
            <person name="Huang L."/>
            <person name="Dai X."/>
        </authorList>
    </citation>
    <scope>NUCLEOTIDE SEQUENCE [LARGE SCALE GENOMIC DNA]</scope>
    <source>
        <strain evidence="2 3">2CG4</strain>
    </source>
</reference>
<evidence type="ECO:0008006" key="4">
    <source>
        <dbReference type="Google" id="ProtNLM"/>
    </source>
</evidence>
<keyword evidence="3" id="KW-1185">Reference proteome</keyword>
<comment type="caution">
    <text evidence="2">The sequence shown here is derived from an EMBL/GenBank/DDBJ whole genome shotgun (WGS) entry which is preliminary data.</text>
</comment>
<evidence type="ECO:0000313" key="3">
    <source>
        <dbReference type="Proteomes" id="UP000474957"/>
    </source>
</evidence>
<dbReference type="AlphaFoldDB" id="A0A6L5YXF2"/>
<protein>
    <recommendedName>
        <fullName evidence="4">DUF3592 domain-containing protein</fullName>
    </recommendedName>
</protein>
<dbReference type="RefSeq" id="WP_154444875.1">
    <property type="nucleotide sequence ID" value="NZ_WIND01000002.1"/>
</dbReference>
<proteinExistence type="predicted"/>
<name>A0A6L5YXF2_9RHOB</name>
<gene>
    <name evidence="2" type="ORF">GE300_03220</name>
</gene>
<accession>A0A6L5YXF2</accession>
<keyword evidence="1" id="KW-0472">Membrane</keyword>
<keyword evidence="1" id="KW-0812">Transmembrane</keyword>
<organism evidence="2 3">
    <name type="scientific">Halovulum marinum</name>
    <dbReference type="NCBI Taxonomy" id="2662447"/>
    <lineage>
        <taxon>Bacteria</taxon>
        <taxon>Pseudomonadati</taxon>
        <taxon>Pseudomonadota</taxon>
        <taxon>Alphaproteobacteria</taxon>
        <taxon>Rhodobacterales</taxon>
        <taxon>Paracoccaceae</taxon>
        <taxon>Halovulum</taxon>
    </lineage>
</organism>